<feature type="non-terminal residue" evidence="1">
    <location>
        <position position="68"/>
    </location>
</feature>
<proteinExistence type="predicted"/>
<protein>
    <submittedName>
        <fullName evidence="1">Uncharacterized protein</fullName>
    </submittedName>
</protein>
<accession>A0A821RLE7</accession>
<name>A0A821RLE7_9BILA</name>
<gene>
    <name evidence="1" type="ORF">QYT958_LOCUS26375</name>
</gene>
<evidence type="ECO:0000313" key="2">
    <source>
        <dbReference type="Proteomes" id="UP000663848"/>
    </source>
</evidence>
<dbReference type="Proteomes" id="UP000663848">
    <property type="component" value="Unassembled WGS sequence"/>
</dbReference>
<dbReference type="AlphaFoldDB" id="A0A821RLE7"/>
<reference evidence="1" key="1">
    <citation type="submission" date="2021-02" db="EMBL/GenBank/DDBJ databases">
        <authorList>
            <person name="Nowell W R."/>
        </authorList>
    </citation>
    <scope>NUCLEOTIDE SEQUENCE</scope>
</reference>
<sequence>MSTSGPPEPSSSVALTAVTPTVPTSFVYQELVLHVQTIQQKMITIAKFIDDQCKTDEKIRQKLKSRSF</sequence>
<organism evidence="1 2">
    <name type="scientific">Rotaria socialis</name>
    <dbReference type="NCBI Taxonomy" id="392032"/>
    <lineage>
        <taxon>Eukaryota</taxon>
        <taxon>Metazoa</taxon>
        <taxon>Spiralia</taxon>
        <taxon>Gnathifera</taxon>
        <taxon>Rotifera</taxon>
        <taxon>Eurotatoria</taxon>
        <taxon>Bdelloidea</taxon>
        <taxon>Philodinida</taxon>
        <taxon>Philodinidae</taxon>
        <taxon>Rotaria</taxon>
    </lineage>
</organism>
<evidence type="ECO:0000313" key="1">
    <source>
        <dbReference type="EMBL" id="CAF4840288.1"/>
    </source>
</evidence>
<comment type="caution">
    <text evidence="1">The sequence shown here is derived from an EMBL/GenBank/DDBJ whole genome shotgun (WGS) entry which is preliminary data.</text>
</comment>
<dbReference type="EMBL" id="CAJOBR010006265">
    <property type="protein sequence ID" value="CAF4840288.1"/>
    <property type="molecule type" value="Genomic_DNA"/>
</dbReference>